<name>A0ABU3XE58_9BACI</name>
<evidence type="ECO:0000313" key="4">
    <source>
        <dbReference type="EMBL" id="MDV2686166.1"/>
    </source>
</evidence>
<dbReference type="InterPro" id="IPR003469">
    <property type="entry name" value="Glyco_hydro_68"/>
</dbReference>
<comment type="similarity">
    <text evidence="1 2">Belongs to the glycosyl hydrolase 68 family.</text>
</comment>
<proteinExistence type="inferred from homology"/>
<feature type="chain" id="PRO_5046393306" evidence="3">
    <location>
        <begin position="34"/>
        <end position="444"/>
    </location>
</feature>
<dbReference type="Pfam" id="PF02435">
    <property type="entry name" value="Glyco_hydro_68"/>
    <property type="match status" value="1"/>
</dbReference>
<accession>A0ABU3XE58</accession>
<dbReference type="InterPro" id="IPR023296">
    <property type="entry name" value="Glyco_hydro_beta-prop_sf"/>
</dbReference>
<dbReference type="GO" id="GO:0016787">
    <property type="term" value="F:hydrolase activity"/>
    <property type="evidence" value="ECO:0007669"/>
    <property type="project" value="UniProtKB-KW"/>
</dbReference>
<protein>
    <submittedName>
        <fullName evidence="4">Glycoside hydrolase family 68 protein</fullName>
    </submittedName>
</protein>
<evidence type="ECO:0000256" key="1">
    <source>
        <dbReference type="ARBA" id="ARBA00006775"/>
    </source>
</evidence>
<gene>
    <name evidence="4" type="ORF">RYX56_17495</name>
</gene>
<dbReference type="Proteomes" id="UP001287282">
    <property type="component" value="Unassembled WGS sequence"/>
</dbReference>
<evidence type="ECO:0000313" key="5">
    <source>
        <dbReference type="Proteomes" id="UP001287282"/>
    </source>
</evidence>
<dbReference type="SUPFAM" id="SSF75005">
    <property type="entry name" value="Arabinanase/levansucrase/invertase"/>
    <property type="match status" value="1"/>
</dbReference>
<dbReference type="EMBL" id="JAWJBA010000007">
    <property type="protein sequence ID" value="MDV2686166.1"/>
    <property type="molecule type" value="Genomic_DNA"/>
</dbReference>
<keyword evidence="4" id="KW-0378">Hydrolase</keyword>
<dbReference type="Gene3D" id="2.115.10.20">
    <property type="entry name" value="Glycosyl hydrolase domain, family 43"/>
    <property type="match status" value="1"/>
</dbReference>
<sequence length="444" mass="49901">MTIKKSVRKKRKALASLALAITFAVSVFNPVQAEVTDTTVNWTREQASQIKLDKSNTLPYTDIKELEKMTSDYHIWDSWPLTDRDGNIARVKGYKVLFALTAPSDVLPGKVHDIAKIQYFYSRNGKDWTLGGELFPDGDSLGSREWAGSAMFDKGKIYAFYTATGRNGEERLTYEQRMAMSIGDVTADKDGIRFENWDEHSILFEPDGEHYQSYEQAIEGGYSGYAFRDPQWFKDPKTSKEYIVFEGNSGGAVSERTCKPEYFGSPEHTAPNGSEHFNGNIGISEVVNGDFSNIKMLPPLMEAKCVNDELERPHIIVKDDKYYLFTDTHINKYAPGLEGPEGLYGFVSDTLIGGYKPLNGSGLVIANPPENPYQAYSWLVLPSLEVISFAHFGDLGDMDINEVGHQSPEFQFEHWGGTMAPTVEISIDGDRTEIKRERPQGWIK</sequence>
<feature type="signal peptide" evidence="3">
    <location>
        <begin position="1"/>
        <end position="33"/>
    </location>
</feature>
<dbReference type="RefSeq" id="WP_317123338.1">
    <property type="nucleotide sequence ID" value="NZ_JAWJBA010000007.1"/>
</dbReference>
<keyword evidence="5" id="KW-1185">Reference proteome</keyword>
<reference evidence="4 5" key="1">
    <citation type="submission" date="2023-10" db="EMBL/GenBank/DDBJ databases">
        <title>Screening of Alkalihalobacillus lindianensis BZ-TG-R113 and Its Alleviation of Salt Stress on Rapeseed Growth.</title>
        <authorList>
            <person name="Zhao B."/>
            <person name="Guo T."/>
        </authorList>
    </citation>
    <scope>NUCLEOTIDE SEQUENCE [LARGE SCALE GENOMIC DNA]</scope>
    <source>
        <strain evidence="4 5">BZ-TG-R113</strain>
    </source>
</reference>
<dbReference type="CDD" id="cd08997">
    <property type="entry name" value="GH68"/>
    <property type="match status" value="1"/>
</dbReference>
<comment type="caution">
    <text evidence="4">The sequence shown here is derived from an EMBL/GenBank/DDBJ whole genome shotgun (WGS) entry which is preliminary data.</text>
</comment>
<keyword evidence="3" id="KW-0732">Signal</keyword>
<evidence type="ECO:0000256" key="3">
    <source>
        <dbReference type="SAM" id="SignalP"/>
    </source>
</evidence>
<organism evidence="4 5">
    <name type="scientific">Alkalihalophilus lindianensis</name>
    <dbReference type="NCBI Taxonomy" id="1630542"/>
    <lineage>
        <taxon>Bacteria</taxon>
        <taxon>Bacillati</taxon>
        <taxon>Bacillota</taxon>
        <taxon>Bacilli</taxon>
        <taxon>Bacillales</taxon>
        <taxon>Bacillaceae</taxon>
        <taxon>Alkalihalophilus</taxon>
    </lineage>
</organism>
<evidence type="ECO:0000256" key="2">
    <source>
        <dbReference type="RuleBase" id="RU361220"/>
    </source>
</evidence>